<feature type="transmembrane region" description="Helical" evidence="1">
    <location>
        <begin position="314"/>
        <end position="336"/>
    </location>
</feature>
<feature type="domain" description="DUF2062" evidence="3">
    <location>
        <begin position="273"/>
        <end position="388"/>
    </location>
</feature>
<comment type="caution">
    <text evidence="4">The sequence shown here is derived from an EMBL/GenBank/DDBJ whole genome shotgun (WGS) entry which is preliminary data.</text>
</comment>
<dbReference type="Proteomes" id="UP001596287">
    <property type="component" value="Unassembled WGS sequence"/>
</dbReference>
<feature type="transmembrane region" description="Helical" evidence="1">
    <location>
        <begin position="276"/>
        <end position="302"/>
    </location>
</feature>
<evidence type="ECO:0000313" key="4">
    <source>
        <dbReference type="EMBL" id="MFC6097583.1"/>
    </source>
</evidence>
<reference evidence="5" key="1">
    <citation type="journal article" date="2019" name="Int. J. Syst. Evol. Microbiol.">
        <title>The Global Catalogue of Microorganisms (GCM) 10K type strain sequencing project: providing services to taxonomists for standard genome sequencing and annotation.</title>
        <authorList>
            <consortium name="The Broad Institute Genomics Platform"/>
            <consortium name="The Broad Institute Genome Sequencing Center for Infectious Disease"/>
            <person name="Wu L."/>
            <person name="Ma J."/>
        </authorList>
    </citation>
    <scope>NUCLEOTIDE SEQUENCE [LARGE SCALE GENOMIC DNA]</scope>
    <source>
        <strain evidence="5">CCUG 49679</strain>
    </source>
</reference>
<sequence length="397" mass="45601">MDASLEMYDKMKRLKCCVIIPTFNNHKTLKRVVDGVLNYTQDIIIVNDGSTDSTSEILSNYTQITQIHLEKNKGKGNALKFGFRKAKELGFEHAITIDSDGQHFPEDIPIFIEYSEQEGEILLIGSRNMAQEGVPKKSSFGNKFSNFWLWFETGNKLEDTQSGFRLYPLNKIPNRFFTNKFEFEIEIIVRSAWNGTRVKNIPIQVLYDMSERVSHFRPFKDFTRISILNTVLVTIAIFYIKPRDFFRKLKKKGFKKFFLENILESEDSKLIKSLSIALGVFIGIAPFWGFQTVLVLFLAYIFRLNKVISFAFSNVSIPPMIPLIIFGSLKIGGIFMENPQNVFPNSYTDFDEIKQHLTQYLIGSFILASIMAVIFGIAGYILMTILSSNKNKQIRNA</sequence>
<feature type="transmembrane region" description="Helical" evidence="1">
    <location>
        <begin position="360"/>
        <end position="386"/>
    </location>
</feature>
<keyword evidence="1" id="KW-0472">Membrane</keyword>
<accession>A0ABW1PPR3</accession>
<feature type="domain" description="Glycosyltransferase 2-like" evidence="2">
    <location>
        <begin position="17"/>
        <end position="163"/>
    </location>
</feature>
<protein>
    <submittedName>
        <fullName evidence="4">DUF2062 domain-containing protein</fullName>
    </submittedName>
</protein>
<evidence type="ECO:0000313" key="5">
    <source>
        <dbReference type="Proteomes" id="UP001596287"/>
    </source>
</evidence>
<dbReference type="RefSeq" id="WP_379792545.1">
    <property type="nucleotide sequence ID" value="NZ_JBHSQB010000009.1"/>
</dbReference>
<keyword evidence="1" id="KW-1133">Transmembrane helix</keyword>
<organism evidence="4 5">
    <name type="scientific">Flavobacterium qiangtangense</name>
    <dbReference type="NCBI Taxonomy" id="1442595"/>
    <lineage>
        <taxon>Bacteria</taxon>
        <taxon>Pseudomonadati</taxon>
        <taxon>Bacteroidota</taxon>
        <taxon>Flavobacteriia</taxon>
        <taxon>Flavobacteriales</taxon>
        <taxon>Flavobacteriaceae</taxon>
        <taxon>Flavobacterium</taxon>
    </lineage>
</organism>
<dbReference type="EMBL" id="JBHSQB010000009">
    <property type="protein sequence ID" value="MFC6097583.1"/>
    <property type="molecule type" value="Genomic_DNA"/>
</dbReference>
<dbReference type="InterPro" id="IPR029044">
    <property type="entry name" value="Nucleotide-diphossugar_trans"/>
</dbReference>
<keyword evidence="1" id="KW-0812">Transmembrane</keyword>
<evidence type="ECO:0000259" key="3">
    <source>
        <dbReference type="Pfam" id="PF09835"/>
    </source>
</evidence>
<keyword evidence="5" id="KW-1185">Reference proteome</keyword>
<name>A0ABW1PPR3_9FLAO</name>
<gene>
    <name evidence="4" type="ORF">ACFPVY_13080</name>
</gene>
<dbReference type="Pfam" id="PF00535">
    <property type="entry name" value="Glycos_transf_2"/>
    <property type="match status" value="1"/>
</dbReference>
<proteinExistence type="predicted"/>
<dbReference type="Gene3D" id="3.90.550.10">
    <property type="entry name" value="Spore Coat Polysaccharide Biosynthesis Protein SpsA, Chain A"/>
    <property type="match status" value="1"/>
</dbReference>
<dbReference type="Pfam" id="PF09835">
    <property type="entry name" value="DUF2062"/>
    <property type="match status" value="1"/>
</dbReference>
<evidence type="ECO:0000259" key="2">
    <source>
        <dbReference type="Pfam" id="PF00535"/>
    </source>
</evidence>
<feature type="transmembrane region" description="Helical" evidence="1">
    <location>
        <begin position="222"/>
        <end position="240"/>
    </location>
</feature>
<dbReference type="InterPro" id="IPR001173">
    <property type="entry name" value="Glyco_trans_2-like"/>
</dbReference>
<dbReference type="CDD" id="cd04179">
    <property type="entry name" value="DPM_DPG-synthase_like"/>
    <property type="match status" value="1"/>
</dbReference>
<dbReference type="PANTHER" id="PTHR10859">
    <property type="entry name" value="GLYCOSYL TRANSFERASE"/>
    <property type="match status" value="1"/>
</dbReference>
<dbReference type="InterPro" id="IPR018639">
    <property type="entry name" value="DUF2062"/>
</dbReference>
<evidence type="ECO:0000256" key="1">
    <source>
        <dbReference type="SAM" id="Phobius"/>
    </source>
</evidence>
<dbReference type="SUPFAM" id="SSF53448">
    <property type="entry name" value="Nucleotide-diphospho-sugar transferases"/>
    <property type="match status" value="1"/>
</dbReference>
<dbReference type="PANTHER" id="PTHR10859:SF91">
    <property type="entry name" value="DOLICHYL-PHOSPHATE BETA-GLUCOSYLTRANSFERASE"/>
    <property type="match status" value="1"/>
</dbReference>